<dbReference type="AlphaFoldDB" id="H2J2S4"/>
<comment type="similarity">
    <text evidence="3">Belongs to the CoaE family.</text>
</comment>
<dbReference type="KEGG" id="mpz:Marpi_0060"/>
<dbReference type="GO" id="GO:0004140">
    <property type="term" value="F:dephospho-CoA kinase activity"/>
    <property type="evidence" value="ECO:0007669"/>
    <property type="project" value="UniProtKB-UniRule"/>
</dbReference>
<evidence type="ECO:0000256" key="1">
    <source>
        <dbReference type="ARBA" id="ARBA00022741"/>
    </source>
</evidence>
<dbReference type="CDD" id="cd02022">
    <property type="entry name" value="DPCK"/>
    <property type="match status" value="1"/>
</dbReference>
<dbReference type="PANTHER" id="PTHR10695:SF46">
    <property type="entry name" value="BIFUNCTIONAL COENZYME A SYNTHASE-RELATED"/>
    <property type="match status" value="1"/>
</dbReference>
<keyword evidence="6" id="KW-1185">Reference proteome</keyword>
<comment type="subcellular location">
    <subcellularLocation>
        <location evidence="3">Cytoplasm</location>
    </subcellularLocation>
</comment>
<dbReference type="EC" id="2.7.1.24" evidence="3 4"/>
<keyword evidence="1 3" id="KW-0547">Nucleotide-binding</keyword>
<comment type="function">
    <text evidence="3">Catalyzes the phosphorylation of the 3'-hydroxyl group of dephosphocoenzyme A to form coenzyme A.</text>
</comment>
<evidence type="ECO:0000313" key="6">
    <source>
        <dbReference type="Proteomes" id="UP000007161"/>
    </source>
</evidence>
<dbReference type="InterPro" id="IPR027417">
    <property type="entry name" value="P-loop_NTPase"/>
</dbReference>
<feature type="binding site" evidence="3">
    <location>
        <begin position="11"/>
        <end position="16"/>
    </location>
    <ligand>
        <name>ATP</name>
        <dbReference type="ChEBI" id="CHEBI:30616"/>
    </ligand>
</feature>
<sequence>MKIIGITGLAGSGKSTIASLLKEKGYPIIDLDKLGHKALFEKDIKEKLVKKFGDKILENNEIQRSKLAQIVFTNKKNLDYLNSVVHPKIKEFVSELIEKYKKDKYEYVIIDGALIDQIGLNEICDIILLVEASDKERFKRLTEFRKMDPEKAKNIINAQKSLKLNYHYKINTEKELNAIKDELFQILKIF</sequence>
<proteinExistence type="inferred from homology"/>
<dbReference type="HOGENOM" id="CLU_057180_0_0_0"/>
<dbReference type="UniPathway" id="UPA00241">
    <property type="reaction ID" value="UER00356"/>
</dbReference>
<reference evidence="5 6" key="1">
    <citation type="journal article" date="2012" name="J. Bacteriol.">
        <title>Complete Genome Sequence of the Thermophilic, Piezophilic, Heterotrophic Bacterium Marinitoga piezophila KA3.</title>
        <authorList>
            <person name="Lucas S."/>
            <person name="Han J."/>
            <person name="Lapidus A."/>
            <person name="Cheng J.F."/>
            <person name="Goodwin L.A."/>
            <person name="Pitluck S."/>
            <person name="Peters L."/>
            <person name="Mikhailova N."/>
            <person name="Teshima H."/>
            <person name="Detter J.C."/>
            <person name="Han C."/>
            <person name="Tapia R."/>
            <person name="Land M."/>
            <person name="Hauser L."/>
            <person name="Kyrpides N.C."/>
            <person name="Ivanova N."/>
            <person name="Pagani I."/>
            <person name="Vannier P."/>
            <person name="Oger P."/>
            <person name="Bartlett D.H."/>
            <person name="Noll K.M."/>
            <person name="Woyke T."/>
            <person name="Jebbar M."/>
        </authorList>
    </citation>
    <scope>NUCLEOTIDE SEQUENCE [LARGE SCALE GENOMIC DNA]</scope>
    <source>
        <strain evidence="6">DSM 14283 / JCM 11233 / KA3</strain>
    </source>
</reference>
<keyword evidence="3" id="KW-0808">Transferase</keyword>
<keyword evidence="2 3" id="KW-0067">ATP-binding</keyword>
<dbReference type="NCBIfam" id="TIGR00152">
    <property type="entry name" value="dephospho-CoA kinase"/>
    <property type="match status" value="1"/>
</dbReference>
<keyword evidence="3 5" id="KW-0418">Kinase</keyword>
<dbReference type="STRING" id="443254.Marpi_0060"/>
<dbReference type="GO" id="GO:0005524">
    <property type="term" value="F:ATP binding"/>
    <property type="evidence" value="ECO:0007669"/>
    <property type="project" value="UniProtKB-UniRule"/>
</dbReference>
<organism evidence="5 6">
    <name type="scientific">Marinitoga piezophila (strain DSM 14283 / JCM 11233 / KA3)</name>
    <dbReference type="NCBI Taxonomy" id="443254"/>
    <lineage>
        <taxon>Bacteria</taxon>
        <taxon>Thermotogati</taxon>
        <taxon>Thermotogota</taxon>
        <taxon>Thermotogae</taxon>
        <taxon>Petrotogales</taxon>
        <taxon>Petrotogaceae</taxon>
        <taxon>Marinitoga</taxon>
    </lineage>
</organism>
<dbReference type="GO" id="GO:0005737">
    <property type="term" value="C:cytoplasm"/>
    <property type="evidence" value="ECO:0007669"/>
    <property type="project" value="UniProtKB-SubCell"/>
</dbReference>
<dbReference type="EMBL" id="CP003257">
    <property type="protein sequence ID" value="AEX84518.1"/>
    <property type="molecule type" value="Genomic_DNA"/>
</dbReference>
<dbReference type="PROSITE" id="PS51219">
    <property type="entry name" value="DPCK"/>
    <property type="match status" value="1"/>
</dbReference>
<evidence type="ECO:0000256" key="2">
    <source>
        <dbReference type="ARBA" id="ARBA00022840"/>
    </source>
</evidence>
<comment type="catalytic activity">
    <reaction evidence="3">
        <text>3'-dephospho-CoA + ATP = ADP + CoA + H(+)</text>
        <dbReference type="Rhea" id="RHEA:18245"/>
        <dbReference type="ChEBI" id="CHEBI:15378"/>
        <dbReference type="ChEBI" id="CHEBI:30616"/>
        <dbReference type="ChEBI" id="CHEBI:57287"/>
        <dbReference type="ChEBI" id="CHEBI:57328"/>
        <dbReference type="ChEBI" id="CHEBI:456216"/>
        <dbReference type="EC" id="2.7.1.24"/>
    </reaction>
</comment>
<dbReference type="PANTHER" id="PTHR10695">
    <property type="entry name" value="DEPHOSPHO-COA KINASE-RELATED"/>
    <property type="match status" value="1"/>
</dbReference>
<protein>
    <recommendedName>
        <fullName evidence="3 4">Dephospho-CoA kinase</fullName>
        <ecNumber evidence="3 4">2.7.1.24</ecNumber>
    </recommendedName>
    <alternativeName>
        <fullName evidence="3">Dephosphocoenzyme A kinase</fullName>
    </alternativeName>
</protein>
<comment type="pathway">
    <text evidence="3">Cofactor biosynthesis; coenzyme A biosynthesis; CoA from (R)-pantothenate: step 5/5.</text>
</comment>
<dbReference type="Gene3D" id="3.40.50.300">
    <property type="entry name" value="P-loop containing nucleotide triphosphate hydrolases"/>
    <property type="match status" value="1"/>
</dbReference>
<dbReference type="Proteomes" id="UP000007161">
    <property type="component" value="Chromosome"/>
</dbReference>
<dbReference type="eggNOG" id="COG0237">
    <property type="taxonomic scope" value="Bacteria"/>
</dbReference>
<reference evidence="6" key="2">
    <citation type="submission" date="2012-01" db="EMBL/GenBank/DDBJ databases">
        <title>Complete sequence of chromosome of Marinitoga piezophila KA3.</title>
        <authorList>
            <person name="Lucas S."/>
            <person name="Han J."/>
            <person name="Lapidus A."/>
            <person name="Cheng J.-F."/>
            <person name="Goodwin L."/>
            <person name="Pitluck S."/>
            <person name="Peters L."/>
            <person name="Mikhailova N."/>
            <person name="Teshima H."/>
            <person name="Detter J.C."/>
            <person name="Han C."/>
            <person name="Tapia R."/>
            <person name="Land M."/>
            <person name="Hauser L."/>
            <person name="Kyrpides N."/>
            <person name="Ivanova N."/>
            <person name="Pagani I."/>
            <person name="Jebbar M."/>
            <person name="Vannier P."/>
            <person name="Oger P."/>
            <person name="Cario A."/>
            <person name="Bartlett D."/>
            <person name="Noll K.M."/>
            <person name="Woyke T."/>
        </authorList>
    </citation>
    <scope>NUCLEOTIDE SEQUENCE [LARGE SCALE GENOMIC DNA]</scope>
    <source>
        <strain evidence="6">DSM 14283 / JCM 11233 / KA3</strain>
    </source>
</reference>
<dbReference type="RefSeq" id="WP_014295590.1">
    <property type="nucleotide sequence ID" value="NC_016751.1"/>
</dbReference>
<dbReference type="Pfam" id="PF01121">
    <property type="entry name" value="CoaE"/>
    <property type="match status" value="1"/>
</dbReference>
<dbReference type="SUPFAM" id="SSF52540">
    <property type="entry name" value="P-loop containing nucleoside triphosphate hydrolases"/>
    <property type="match status" value="1"/>
</dbReference>
<keyword evidence="3" id="KW-0963">Cytoplasm</keyword>
<evidence type="ECO:0000256" key="4">
    <source>
        <dbReference type="NCBIfam" id="TIGR00152"/>
    </source>
</evidence>
<dbReference type="HAMAP" id="MF_00376">
    <property type="entry name" value="Dephospho_CoA_kinase"/>
    <property type="match status" value="1"/>
</dbReference>
<evidence type="ECO:0000313" key="5">
    <source>
        <dbReference type="EMBL" id="AEX84518.1"/>
    </source>
</evidence>
<dbReference type="OrthoDB" id="9812943at2"/>
<name>H2J2S4_MARPK</name>
<keyword evidence="3" id="KW-0173">Coenzyme A biosynthesis</keyword>
<evidence type="ECO:0000256" key="3">
    <source>
        <dbReference type="HAMAP-Rule" id="MF_00376"/>
    </source>
</evidence>
<dbReference type="InterPro" id="IPR001977">
    <property type="entry name" value="Depp_CoAkinase"/>
</dbReference>
<gene>
    <name evidence="3" type="primary">coaE</name>
    <name evidence="5" type="ordered locus">Marpi_0060</name>
</gene>
<dbReference type="GO" id="GO:0015937">
    <property type="term" value="P:coenzyme A biosynthetic process"/>
    <property type="evidence" value="ECO:0007669"/>
    <property type="project" value="UniProtKB-UniRule"/>
</dbReference>
<accession>H2J2S4</accession>